<reference evidence="1 2" key="1">
    <citation type="journal article" date="2019" name="Sci. Rep.">
        <title>Orb-weaving spider Araneus ventricosus genome elucidates the spidroin gene catalogue.</title>
        <authorList>
            <person name="Kono N."/>
            <person name="Nakamura H."/>
            <person name="Ohtoshi R."/>
            <person name="Moran D.A.P."/>
            <person name="Shinohara A."/>
            <person name="Yoshida Y."/>
            <person name="Fujiwara M."/>
            <person name="Mori M."/>
            <person name="Tomita M."/>
            <person name="Arakawa K."/>
        </authorList>
    </citation>
    <scope>NUCLEOTIDE SEQUENCE [LARGE SCALE GENOMIC DNA]</scope>
</reference>
<dbReference type="Proteomes" id="UP000499080">
    <property type="component" value="Unassembled WGS sequence"/>
</dbReference>
<comment type="caution">
    <text evidence="1">The sequence shown here is derived from an EMBL/GenBank/DDBJ whole genome shotgun (WGS) entry which is preliminary data.</text>
</comment>
<protein>
    <submittedName>
        <fullName evidence="1">Uncharacterized protein</fullName>
    </submittedName>
</protein>
<evidence type="ECO:0000313" key="1">
    <source>
        <dbReference type="EMBL" id="GBM44191.1"/>
    </source>
</evidence>
<dbReference type="EMBL" id="BGPR01097068">
    <property type="protein sequence ID" value="GBM44191.1"/>
    <property type="molecule type" value="Genomic_DNA"/>
</dbReference>
<name>A0A4Y2FSR5_ARAVE</name>
<keyword evidence="2" id="KW-1185">Reference proteome</keyword>
<evidence type="ECO:0000313" key="2">
    <source>
        <dbReference type="Proteomes" id="UP000499080"/>
    </source>
</evidence>
<sequence length="191" mass="21978">MNVTSENPQFEYKTKKIYAMFVPPRLLKSVRNNLKNHGIYYKDTSIGNTVRTAFANWKNIEELYETDSKVVLSHSVISALNLHVIAHRIENNAIDTFRFIKNMDILLILRPASIKRKNCVQTPKIAAMKRFGKKWCLGLRHGKYAQAKGLQYLSSDACNKCTKFLVEEDKILDNHTVFFCVLKNLIIVNLG</sequence>
<proteinExistence type="predicted"/>
<organism evidence="1 2">
    <name type="scientific">Araneus ventricosus</name>
    <name type="common">Orbweaver spider</name>
    <name type="synonym">Epeira ventricosa</name>
    <dbReference type="NCBI Taxonomy" id="182803"/>
    <lineage>
        <taxon>Eukaryota</taxon>
        <taxon>Metazoa</taxon>
        <taxon>Ecdysozoa</taxon>
        <taxon>Arthropoda</taxon>
        <taxon>Chelicerata</taxon>
        <taxon>Arachnida</taxon>
        <taxon>Araneae</taxon>
        <taxon>Araneomorphae</taxon>
        <taxon>Entelegynae</taxon>
        <taxon>Araneoidea</taxon>
        <taxon>Araneidae</taxon>
        <taxon>Araneus</taxon>
    </lineage>
</organism>
<gene>
    <name evidence="1" type="ORF">AVEN_19815_1</name>
</gene>
<accession>A0A4Y2FSR5</accession>
<dbReference type="AlphaFoldDB" id="A0A4Y2FSR5"/>